<evidence type="ECO:0000313" key="1">
    <source>
        <dbReference type="EMBL" id="MFC5911759.1"/>
    </source>
</evidence>
<accession>A0ABW1GAE6</accession>
<gene>
    <name evidence="1" type="ORF">ACFP3V_31715</name>
</gene>
<dbReference type="Proteomes" id="UP001596174">
    <property type="component" value="Unassembled WGS sequence"/>
</dbReference>
<proteinExistence type="predicted"/>
<keyword evidence="2" id="KW-1185">Reference proteome</keyword>
<sequence length="190" mass="20295">DELISLDTAGASATIAEIAEQLRKFGVRMHVMVQLLERINPDARLSLLQNASALSTTAGSLGSVRAVTEQWHGAMTEGDVADLPRYHHALSLTIGGRQIGPLTVRGPQPGEVFRTLHSPKQVGELAKATNQAVGARTAAYLNRVADKQTGKVTAFLTNSGTRPRPGRAPKPQRAAAVQLLKSTHTNTEYS</sequence>
<organism evidence="1 2">
    <name type="scientific">Streptacidiphilus monticola</name>
    <dbReference type="NCBI Taxonomy" id="2161674"/>
    <lineage>
        <taxon>Bacteria</taxon>
        <taxon>Bacillati</taxon>
        <taxon>Actinomycetota</taxon>
        <taxon>Actinomycetes</taxon>
        <taxon>Kitasatosporales</taxon>
        <taxon>Streptomycetaceae</taxon>
        <taxon>Streptacidiphilus</taxon>
    </lineage>
</organism>
<comment type="caution">
    <text evidence="1">The sequence shown here is derived from an EMBL/GenBank/DDBJ whole genome shotgun (WGS) entry which is preliminary data.</text>
</comment>
<evidence type="ECO:0008006" key="3">
    <source>
        <dbReference type="Google" id="ProtNLM"/>
    </source>
</evidence>
<protein>
    <recommendedName>
        <fullName evidence="3">TraD/TraG TraM recognition site domain-containing protein</fullName>
    </recommendedName>
</protein>
<reference evidence="2" key="1">
    <citation type="journal article" date="2019" name="Int. J. Syst. Evol. Microbiol.">
        <title>The Global Catalogue of Microorganisms (GCM) 10K type strain sequencing project: providing services to taxonomists for standard genome sequencing and annotation.</title>
        <authorList>
            <consortium name="The Broad Institute Genomics Platform"/>
            <consortium name="The Broad Institute Genome Sequencing Center for Infectious Disease"/>
            <person name="Wu L."/>
            <person name="Ma J."/>
        </authorList>
    </citation>
    <scope>NUCLEOTIDE SEQUENCE [LARGE SCALE GENOMIC DNA]</scope>
    <source>
        <strain evidence="2">JCM 4816</strain>
    </source>
</reference>
<name>A0ABW1GAE6_9ACTN</name>
<feature type="non-terminal residue" evidence="1">
    <location>
        <position position="1"/>
    </location>
</feature>
<evidence type="ECO:0000313" key="2">
    <source>
        <dbReference type="Proteomes" id="UP001596174"/>
    </source>
</evidence>
<dbReference type="EMBL" id="JBHSQJ010000246">
    <property type="protein sequence ID" value="MFC5911759.1"/>
    <property type="molecule type" value="Genomic_DNA"/>
</dbReference>